<dbReference type="GO" id="GO:0032263">
    <property type="term" value="P:GMP salvage"/>
    <property type="evidence" value="ECO:0007669"/>
    <property type="project" value="TreeGrafter"/>
</dbReference>
<accession>A0A5B0DSM8</accession>
<dbReference type="InterPro" id="IPR000836">
    <property type="entry name" value="PRTase_dom"/>
</dbReference>
<dbReference type="GO" id="GO:0000166">
    <property type="term" value="F:nucleotide binding"/>
    <property type="evidence" value="ECO:0007669"/>
    <property type="project" value="UniProtKB-KW"/>
</dbReference>
<dbReference type="OrthoDB" id="9802824at2"/>
<keyword evidence="18" id="KW-1185">Reference proteome</keyword>
<evidence type="ECO:0000256" key="7">
    <source>
        <dbReference type="ARBA" id="ARBA00022676"/>
    </source>
</evidence>
<comment type="similarity">
    <text evidence="4 15">Belongs to the purine/pyrimidine phosphoribosyltransferase family.</text>
</comment>
<reference evidence="17 18" key="1">
    <citation type="submission" date="2019-08" db="EMBL/GenBank/DDBJ databases">
        <title>Aureimonas fodiniaquatilis sp. nov., isolated from a coal mine wastewater.</title>
        <authorList>
            <person name="Kim W."/>
        </authorList>
    </citation>
    <scope>NUCLEOTIDE SEQUENCE [LARGE SCALE GENOMIC DNA]</scope>
    <source>
        <strain evidence="17 18">CAU 1482</strain>
    </source>
</reference>
<dbReference type="PANTHER" id="PTHR43340">
    <property type="entry name" value="HYPOXANTHINE-GUANINE PHOSPHORIBOSYLTRANSFERASE"/>
    <property type="match status" value="1"/>
</dbReference>
<dbReference type="GO" id="GO:0052657">
    <property type="term" value="F:guanine phosphoribosyltransferase activity"/>
    <property type="evidence" value="ECO:0007669"/>
    <property type="project" value="RHEA"/>
</dbReference>
<keyword evidence="7 15" id="KW-0328">Glycosyltransferase</keyword>
<dbReference type="Pfam" id="PF00156">
    <property type="entry name" value="Pribosyltran"/>
    <property type="match status" value="1"/>
</dbReference>
<dbReference type="SUPFAM" id="SSF53271">
    <property type="entry name" value="PRTase-like"/>
    <property type="match status" value="1"/>
</dbReference>
<evidence type="ECO:0000256" key="9">
    <source>
        <dbReference type="ARBA" id="ARBA00022723"/>
    </source>
</evidence>
<dbReference type="GO" id="GO:0005829">
    <property type="term" value="C:cytosol"/>
    <property type="evidence" value="ECO:0007669"/>
    <property type="project" value="TreeGrafter"/>
</dbReference>
<dbReference type="GO" id="GO:0046100">
    <property type="term" value="P:hypoxanthine metabolic process"/>
    <property type="evidence" value="ECO:0007669"/>
    <property type="project" value="TreeGrafter"/>
</dbReference>
<evidence type="ECO:0000256" key="12">
    <source>
        <dbReference type="ARBA" id="ARBA00022842"/>
    </source>
</evidence>
<keyword evidence="12 15" id="KW-0460">Magnesium</keyword>
<evidence type="ECO:0000256" key="13">
    <source>
        <dbReference type="ARBA" id="ARBA00048811"/>
    </source>
</evidence>
<evidence type="ECO:0000256" key="5">
    <source>
        <dbReference type="ARBA" id="ARBA00011895"/>
    </source>
</evidence>
<evidence type="ECO:0000256" key="6">
    <source>
        <dbReference type="ARBA" id="ARBA00022490"/>
    </source>
</evidence>
<sequence length="183" mass="20071">MIEVRGKQIETLYSSEAIAHEVERMASEIAANARPDMLVVSVLKGSFVFAADLIRALHHAGVAPEVEFITLSSYGSGTVSTEVKVLRDIDSNVQGRQVLLVDDILESGRTLKYARDLMLSRGADSVELAVLLDKPMRRKTDINAEHVGFDCPDHFVVGYGMDVGHAFRELPFVGRVIEETSGI</sequence>
<dbReference type="EC" id="2.4.2.8" evidence="5 15"/>
<dbReference type="InterPro" id="IPR029057">
    <property type="entry name" value="PRTase-like"/>
</dbReference>
<feature type="domain" description="Phosphoribosyltransferase" evidence="16">
    <location>
        <begin position="10"/>
        <end position="162"/>
    </location>
</feature>
<evidence type="ECO:0000256" key="2">
    <source>
        <dbReference type="ARBA" id="ARBA00004496"/>
    </source>
</evidence>
<proteinExistence type="inferred from homology"/>
<evidence type="ECO:0000256" key="11">
    <source>
        <dbReference type="ARBA" id="ARBA00022741"/>
    </source>
</evidence>
<comment type="pathway">
    <text evidence="3 15">Purine metabolism; IMP biosynthesis via salvage pathway; IMP from hypoxanthine: step 1/1.</text>
</comment>
<evidence type="ECO:0000256" key="3">
    <source>
        <dbReference type="ARBA" id="ARBA00004669"/>
    </source>
</evidence>
<dbReference type="GO" id="GO:0004422">
    <property type="term" value="F:hypoxanthine phosphoribosyltransferase activity"/>
    <property type="evidence" value="ECO:0007669"/>
    <property type="project" value="InterPro"/>
</dbReference>
<comment type="cofactor">
    <cofactor evidence="1 15">
        <name>Mg(2+)</name>
        <dbReference type="ChEBI" id="CHEBI:18420"/>
    </cofactor>
</comment>
<keyword evidence="10 15" id="KW-0660">Purine salvage</keyword>
<dbReference type="InterPro" id="IPR050408">
    <property type="entry name" value="HGPRT"/>
</dbReference>
<keyword evidence="6 15" id="KW-0963">Cytoplasm</keyword>
<dbReference type="UniPathway" id="UPA00591">
    <property type="reaction ID" value="UER00648"/>
</dbReference>
<dbReference type="RefSeq" id="WP_149301539.1">
    <property type="nucleotide sequence ID" value="NZ_VTWH01000005.1"/>
</dbReference>
<dbReference type="GO" id="GO:0032264">
    <property type="term" value="P:IMP salvage"/>
    <property type="evidence" value="ECO:0007669"/>
    <property type="project" value="UniProtKB-UniPathway"/>
</dbReference>
<evidence type="ECO:0000313" key="18">
    <source>
        <dbReference type="Proteomes" id="UP000324738"/>
    </source>
</evidence>
<evidence type="ECO:0000256" key="1">
    <source>
        <dbReference type="ARBA" id="ARBA00001946"/>
    </source>
</evidence>
<evidence type="ECO:0000256" key="8">
    <source>
        <dbReference type="ARBA" id="ARBA00022679"/>
    </source>
</evidence>
<dbReference type="GO" id="GO:0000287">
    <property type="term" value="F:magnesium ion binding"/>
    <property type="evidence" value="ECO:0007669"/>
    <property type="project" value="TreeGrafter"/>
</dbReference>
<evidence type="ECO:0000256" key="4">
    <source>
        <dbReference type="ARBA" id="ARBA00008391"/>
    </source>
</evidence>
<comment type="catalytic activity">
    <reaction evidence="14">
        <text>IMP + diphosphate = hypoxanthine + 5-phospho-alpha-D-ribose 1-diphosphate</text>
        <dbReference type="Rhea" id="RHEA:17973"/>
        <dbReference type="ChEBI" id="CHEBI:17368"/>
        <dbReference type="ChEBI" id="CHEBI:33019"/>
        <dbReference type="ChEBI" id="CHEBI:58017"/>
        <dbReference type="ChEBI" id="CHEBI:58053"/>
        <dbReference type="EC" id="2.4.2.8"/>
    </reaction>
    <physiologicalReaction direction="right-to-left" evidence="14">
        <dbReference type="Rhea" id="RHEA:17975"/>
    </physiologicalReaction>
</comment>
<organism evidence="17 18">
    <name type="scientific">Aureimonas fodinaquatilis</name>
    <dbReference type="NCBI Taxonomy" id="2565783"/>
    <lineage>
        <taxon>Bacteria</taxon>
        <taxon>Pseudomonadati</taxon>
        <taxon>Pseudomonadota</taxon>
        <taxon>Alphaproteobacteria</taxon>
        <taxon>Hyphomicrobiales</taxon>
        <taxon>Aurantimonadaceae</taxon>
        <taxon>Aureimonas</taxon>
    </lineage>
</organism>
<evidence type="ECO:0000259" key="16">
    <source>
        <dbReference type="Pfam" id="PF00156"/>
    </source>
</evidence>
<evidence type="ECO:0000256" key="14">
    <source>
        <dbReference type="ARBA" id="ARBA00049402"/>
    </source>
</evidence>
<dbReference type="GO" id="GO:0006178">
    <property type="term" value="P:guanine salvage"/>
    <property type="evidence" value="ECO:0007669"/>
    <property type="project" value="TreeGrafter"/>
</dbReference>
<comment type="subcellular location">
    <subcellularLocation>
        <location evidence="2 15">Cytoplasm</location>
    </subcellularLocation>
</comment>
<dbReference type="EMBL" id="VTWH01000005">
    <property type="protein sequence ID" value="KAA0968590.1"/>
    <property type="molecule type" value="Genomic_DNA"/>
</dbReference>
<keyword evidence="8 15" id="KW-0808">Transferase</keyword>
<comment type="catalytic activity">
    <reaction evidence="13">
        <text>GMP + diphosphate = guanine + 5-phospho-alpha-D-ribose 1-diphosphate</text>
        <dbReference type="Rhea" id="RHEA:25424"/>
        <dbReference type="ChEBI" id="CHEBI:16235"/>
        <dbReference type="ChEBI" id="CHEBI:33019"/>
        <dbReference type="ChEBI" id="CHEBI:58017"/>
        <dbReference type="ChEBI" id="CHEBI:58115"/>
        <dbReference type="EC" id="2.4.2.8"/>
    </reaction>
    <physiologicalReaction direction="right-to-left" evidence="13">
        <dbReference type="Rhea" id="RHEA:25426"/>
    </physiologicalReaction>
</comment>
<dbReference type="Gene3D" id="3.40.50.2020">
    <property type="match status" value="1"/>
</dbReference>
<protein>
    <recommendedName>
        <fullName evidence="5 15">Hypoxanthine phosphoribosyltransferase</fullName>
        <ecNumber evidence="5 15">2.4.2.8</ecNumber>
    </recommendedName>
</protein>
<dbReference type="GO" id="GO:0006166">
    <property type="term" value="P:purine ribonucleoside salvage"/>
    <property type="evidence" value="ECO:0007669"/>
    <property type="project" value="UniProtKB-KW"/>
</dbReference>
<dbReference type="InterPro" id="IPR005904">
    <property type="entry name" value="Hxn_phspho_trans"/>
</dbReference>
<dbReference type="CDD" id="cd06223">
    <property type="entry name" value="PRTases_typeI"/>
    <property type="match status" value="1"/>
</dbReference>
<dbReference type="PANTHER" id="PTHR43340:SF1">
    <property type="entry name" value="HYPOXANTHINE PHOSPHORIBOSYLTRANSFERASE"/>
    <property type="match status" value="1"/>
</dbReference>
<gene>
    <name evidence="17" type="primary">hpt</name>
    <name evidence="17" type="ORF">FPY71_17055</name>
</gene>
<dbReference type="AlphaFoldDB" id="A0A5B0DSM8"/>
<keyword evidence="11 15" id="KW-0547">Nucleotide-binding</keyword>
<evidence type="ECO:0000256" key="10">
    <source>
        <dbReference type="ARBA" id="ARBA00022726"/>
    </source>
</evidence>
<evidence type="ECO:0000313" key="17">
    <source>
        <dbReference type="EMBL" id="KAA0968590.1"/>
    </source>
</evidence>
<dbReference type="NCBIfam" id="TIGR01203">
    <property type="entry name" value="HGPRTase"/>
    <property type="match status" value="1"/>
</dbReference>
<comment type="caution">
    <text evidence="17">The sequence shown here is derived from an EMBL/GenBank/DDBJ whole genome shotgun (WGS) entry which is preliminary data.</text>
</comment>
<name>A0A5B0DSM8_9HYPH</name>
<keyword evidence="9 15" id="KW-0479">Metal-binding</keyword>
<dbReference type="Proteomes" id="UP000324738">
    <property type="component" value="Unassembled WGS sequence"/>
</dbReference>
<evidence type="ECO:0000256" key="15">
    <source>
        <dbReference type="RuleBase" id="RU364099"/>
    </source>
</evidence>